<evidence type="ECO:0000256" key="2">
    <source>
        <dbReference type="SAM" id="Phobius"/>
    </source>
</evidence>
<gene>
    <name evidence="3" type="ORF">LNN31_04190</name>
</gene>
<feature type="region of interest" description="Disordered" evidence="1">
    <location>
        <begin position="90"/>
        <end position="118"/>
    </location>
</feature>
<keyword evidence="2" id="KW-1133">Transmembrane helix</keyword>
<keyword evidence="2" id="KW-0812">Transmembrane</keyword>
<reference evidence="3" key="1">
    <citation type="submission" date="2021-11" db="EMBL/GenBank/DDBJ databases">
        <title>Isoprene-degrading acetogen.</title>
        <authorList>
            <person name="Yang Y."/>
            <person name="Jin H."/>
            <person name="Yan J."/>
        </authorList>
    </citation>
    <scope>NUCLEOTIDE SEQUENCE</scope>
    <source>
        <strain evidence="3">Berkeley</strain>
    </source>
</reference>
<keyword evidence="2" id="KW-0472">Membrane</keyword>
<sequence length="118" mass="13195">MQTVMYVVILILSIISAFVVFGKLKMIVFGKNTLDLGMAVIGIWFFIFFVCVTIWSVIFVYLGIPILVIGTILLVLFFIFGRKGEQLADGHEDEQATAETIDPNQQQTQQATAETTDE</sequence>
<evidence type="ECO:0000256" key="1">
    <source>
        <dbReference type="SAM" id="MobiDB-lite"/>
    </source>
</evidence>
<evidence type="ECO:0000313" key="4">
    <source>
        <dbReference type="Proteomes" id="UP001163550"/>
    </source>
</evidence>
<name>A0ABY6HID4_9FIRM</name>
<keyword evidence="4" id="KW-1185">Reference proteome</keyword>
<dbReference type="RefSeq" id="WP_263992980.1">
    <property type="nucleotide sequence ID" value="NZ_CP087994.1"/>
</dbReference>
<accession>A0ABY6HID4</accession>
<feature type="transmembrane region" description="Helical" evidence="2">
    <location>
        <begin position="61"/>
        <end position="80"/>
    </location>
</feature>
<evidence type="ECO:0000313" key="3">
    <source>
        <dbReference type="EMBL" id="UYO63639.1"/>
    </source>
</evidence>
<proteinExistence type="predicted"/>
<feature type="compositionally biased region" description="Low complexity" evidence="1">
    <location>
        <begin position="105"/>
        <end position="118"/>
    </location>
</feature>
<feature type="transmembrane region" description="Helical" evidence="2">
    <location>
        <begin position="6"/>
        <end position="24"/>
    </location>
</feature>
<dbReference type="Proteomes" id="UP001163550">
    <property type="component" value="Chromosome"/>
</dbReference>
<organism evidence="3 4">
    <name type="scientific">Acetobacterium wieringae</name>
    <dbReference type="NCBI Taxonomy" id="52694"/>
    <lineage>
        <taxon>Bacteria</taxon>
        <taxon>Bacillati</taxon>
        <taxon>Bacillota</taxon>
        <taxon>Clostridia</taxon>
        <taxon>Eubacteriales</taxon>
        <taxon>Eubacteriaceae</taxon>
        <taxon>Acetobacterium</taxon>
    </lineage>
</organism>
<dbReference type="EMBL" id="CP087994">
    <property type="protein sequence ID" value="UYO63639.1"/>
    <property type="molecule type" value="Genomic_DNA"/>
</dbReference>
<feature type="transmembrane region" description="Helical" evidence="2">
    <location>
        <begin position="36"/>
        <end position="55"/>
    </location>
</feature>
<protein>
    <submittedName>
        <fullName evidence="3">Uncharacterized protein</fullName>
    </submittedName>
</protein>